<dbReference type="CDD" id="cd18787">
    <property type="entry name" value="SF2_C_DEAD"/>
    <property type="match status" value="1"/>
</dbReference>
<evidence type="ECO:0000256" key="2">
    <source>
        <dbReference type="ARBA" id="ARBA00022741"/>
    </source>
</evidence>
<evidence type="ECO:0000256" key="5">
    <source>
        <dbReference type="ARBA" id="ARBA00022840"/>
    </source>
</evidence>
<evidence type="ECO:0000259" key="11">
    <source>
        <dbReference type="PROSITE" id="PS51195"/>
    </source>
</evidence>
<reference evidence="12" key="1">
    <citation type="journal article" date="2015" name="Extremophiles">
        <title>Transcriptome-wide analysis of DEAD-box RNA helicase gene family in an Antarctic psychrophilic alga Chlamydomonas sp. ICE-L.</title>
        <authorList>
            <person name="Liu C."/>
            <person name="Huang X."/>
        </authorList>
    </citation>
    <scope>NUCLEOTIDE SEQUENCE</scope>
</reference>
<dbReference type="SUPFAM" id="SSF52540">
    <property type="entry name" value="P-loop containing nucleoside triphosphate hydrolases"/>
    <property type="match status" value="1"/>
</dbReference>
<comment type="similarity">
    <text evidence="7">Belongs to the DEAD box helicase family.</text>
</comment>
<accession>A0A0S1VVM7</accession>
<dbReference type="EMBL" id="KP718787">
    <property type="protein sequence ID" value="ALM55005.1"/>
    <property type="molecule type" value="mRNA"/>
</dbReference>
<name>A0A0S1VVM7_9CHLO</name>
<dbReference type="InterPro" id="IPR014014">
    <property type="entry name" value="RNA_helicase_DEAD_Q_motif"/>
</dbReference>
<feature type="domain" description="DEAD-box RNA helicase Q" evidence="11">
    <location>
        <begin position="90"/>
        <end position="118"/>
    </location>
</feature>
<feature type="region of interest" description="Disordered" evidence="8">
    <location>
        <begin position="1"/>
        <end position="43"/>
    </location>
</feature>
<evidence type="ECO:0000259" key="10">
    <source>
        <dbReference type="PROSITE" id="PS51194"/>
    </source>
</evidence>
<feature type="compositionally biased region" description="Basic and acidic residues" evidence="8">
    <location>
        <begin position="14"/>
        <end position="29"/>
    </location>
</feature>
<dbReference type="Gene3D" id="3.40.50.300">
    <property type="entry name" value="P-loop containing nucleotide triphosphate hydrolases"/>
    <property type="match status" value="2"/>
</dbReference>
<dbReference type="SMART" id="SM00487">
    <property type="entry name" value="DEXDc"/>
    <property type="match status" value="1"/>
</dbReference>
<dbReference type="PROSITE" id="PS51195">
    <property type="entry name" value="Q_MOTIF"/>
    <property type="match status" value="1"/>
</dbReference>
<evidence type="ECO:0000256" key="1">
    <source>
        <dbReference type="ARBA" id="ARBA00012552"/>
    </source>
</evidence>
<protein>
    <recommendedName>
        <fullName evidence="1">RNA helicase</fullName>
        <ecNumber evidence="1">3.6.4.13</ecNumber>
    </recommendedName>
</protein>
<keyword evidence="5 7" id="KW-0067">ATP-binding</keyword>
<dbReference type="PROSITE" id="PS51192">
    <property type="entry name" value="HELICASE_ATP_BIND_1"/>
    <property type="match status" value="1"/>
</dbReference>
<dbReference type="PANTHER" id="PTHR47958">
    <property type="entry name" value="ATP-DEPENDENT RNA HELICASE DBP3"/>
    <property type="match status" value="1"/>
</dbReference>
<dbReference type="EC" id="3.6.4.13" evidence="1"/>
<dbReference type="InterPro" id="IPR000629">
    <property type="entry name" value="RNA-helicase_DEAD-box_CS"/>
</dbReference>
<dbReference type="Pfam" id="PF00271">
    <property type="entry name" value="Helicase_C"/>
    <property type="match status" value="1"/>
</dbReference>
<evidence type="ECO:0000256" key="8">
    <source>
        <dbReference type="SAM" id="MobiDB-lite"/>
    </source>
</evidence>
<dbReference type="SMART" id="SM00490">
    <property type="entry name" value="HELICc"/>
    <property type="match status" value="1"/>
</dbReference>
<dbReference type="PROSITE" id="PS51194">
    <property type="entry name" value="HELICASE_CTER"/>
    <property type="match status" value="1"/>
</dbReference>
<dbReference type="InterPro" id="IPR001650">
    <property type="entry name" value="Helicase_C-like"/>
</dbReference>
<evidence type="ECO:0000259" key="9">
    <source>
        <dbReference type="PROSITE" id="PS51192"/>
    </source>
</evidence>
<dbReference type="FunFam" id="3.40.50.300:FF:000079">
    <property type="entry name" value="probable ATP-dependent RNA helicase DDX17"/>
    <property type="match status" value="1"/>
</dbReference>
<dbReference type="GO" id="GO:0016787">
    <property type="term" value="F:hydrolase activity"/>
    <property type="evidence" value="ECO:0007669"/>
    <property type="project" value="UniProtKB-KW"/>
</dbReference>
<dbReference type="InterPro" id="IPR011545">
    <property type="entry name" value="DEAD/DEAH_box_helicase_dom"/>
</dbReference>
<dbReference type="FunFam" id="3.40.50.300:FF:000008">
    <property type="entry name" value="ATP-dependent RNA helicase RhlB"/>
    <property type="match status" value="1"/>
</dbReference>
<dbReference type="GO" id="GO:0003724">
    <property type="term" value="F:RNA helicase activity"/>
    <property type="evidence" value="ECO:0007669"/>
    <property type="project" value="UniProtKB-EC"/>
</dbReference>
<sequence>MPGLISEVMTEAIMKTEKKEKKEKKEKGDKKRKVVDSEESPAAKKVVVEDGEGQVAVLVKAAPAGLVDNKDFLASHDLRTEGGKVPAAFQTFKCAGFPSTVLAEISKAGFSAPSSIQAQAWPIAMEGRDLVAIAKTGSGKTLGFLLPGMMRIQKEKKDPRGGPMMLVLAPTRELAVQIKAEADKFGKSSKIMNTCAYGGAPRGPQLRDIRSGVHIVIATPGRLSDYIEGGLINLHQVSYLVLDEADRMLDMGFEPQIQAIVDQLPKSRQTIFFSATWPKEVKKIAANFVTNDPVHVFVGSVSDKLVANKAITQNVQMVKGASDKMTELNKILRKYKDTERVMIFCKTKRMCDQLHQAIGQEFWTGTIHGDKMQWERDQALKQFRDGSMPILVATDVAARGLDVPDVVAVVNFDFPTGIEDYVHRIGRTGRAGATGTSYTFFQDTDRKYARELVQLMREADQVIPPELAAMTSGGGGGWGGGGASKWGGGGGRGGGGRGGGGWGGGGGGGKRRW</sequence>
<feature type="short sequence motif" description="Q motif" evidence="6">
    <location>
        <begin position="90"/>
        <end position="118"/>
    </location>
</feature>
<keyword evidence="3 7" id="KW-0378">Hydrolase</keyword>
<proteinExistence type="evidence at transcript level"/>
<feature type="region of interest" description="Disordered" evidence="8">
    <location>
        <begin position="473"/>
        <end position="513"/>
    </location>
</feature>
<keyword evidence="2 7" id="KW-0547">Nucleotide-binding</keyword>
<feature type="domain" description="Helicase ATP-binding" evidence="9">
    <location>
        <begin position="121"/>
        <end position="295"/>
    </location>
</feature>
<evidence type="ECO:0000256" key="4">
    <source>
        <dbReference type="ARBA" id="ARBA00022806"/>
    </source>
</evidence>
<keyword evidence="4 7" id="KW-0347">Helicase</keyword>
<organism evidence="12">
    <name type="scientific">Chlamydomonas sp. ICE-L</name>
    <dbReference type="NCBI Taxonomy" id="309537"/>
    <lineage>
        <taxon>Eukaryota</taxon>
        <taxon>Viridiplantae</taxon>
        <taxon>Chlorophyta</taxon>
        <taxon>core chlorophytes</taxon>
        <taxon>Chlorophyceae</taxon>
        <taxon>CS clade</taxon>
        <taxon>Chlamydomonadales</taxon>
        <taxon>Chlamydomonadaceae</taxon>
        <taxon>Chlamydomonas</taxon>
    </lineage>
</organism>
<evidence type="ECO:0000256" key="6">
    <source>
        <dbReference type="PROSITE-ProRule" id="PRU00552"/>
    </source>
</evidence>
<dbReference type="InterPro" id="IPR014001">
    <property type="entry name" value="Helicase_ATP-bd"/>
</dbReference>
<dbReference type="Pfam" id="PF00270">
    <property type="entry name" value="DEAD"/>
    <property type="match status" value="1"/>
</dbReference>
<evidence type="ECO:0000313" key="12">
    <source>
        <dbReference type="EMBL" id="ALM55005.1"/>
    </source>
</evidence>
<feature type="domain" description="Helicase C-terminal" evidence="10">
    <location>
        <begin position="327"/>
        <end position="471"/>
    </location>
</feature>
<dbReference type="GO" id="GO:0005524">
    <property type="term" value="F:ATP binding"/>
    <property type="evidence" value="ECO:0007669"/>
    <property type="project" value="UniProtKB-KW"/>
</dbReference>
<feature type="non-terminal residue" evidence="12">
    <location>
        <position position="513"/>
    </location>
</feature>
<dbReference type="AlphaFoldDB" id="A0A0S1VVM7"/>
<feature type="non-terminal residue" evidence="12">
    <location>
        <position position="1"/>
    </location>
</feature>
<dbReference type="GO" id="GO:0003676">
    <property type="term" value="F:nucleic acid binding"/>
    <property type="evidence" value="ECO:0007669"/>
    <property type="project" value="InterPro"/>
</dbReference>
<dbReference type="PROSITE" id="PS00039">
    <property type="entry name" value="DEAD_ATP_HELICASE"/>
    <property type="match status" value="1"/>
</dbReference>
<dbReference type="InterPro" id="IPR027417">
    <property type="entry name" value="P-loop_NTPase"/>
</dbReference>
<evidence type="ECO:0000256" key="7">
    <source>
        <dbReference type="RuleBase" id="RU000492"/>
    </source>
</evidence>
<evidence type="ECO:0000256" key="3">
    <source>
        <dbReference type="ARBA" id="ARBA00022801"/>
    </source>
</evidence>